<dbReference type="InterPro" id="IPR013022">
    <property type="entry name" value="Xyl_isomerase-like_TIM-brl"/>
</dbReference>
<protein>
    <recommendedName>
        <fullName evidence="1">Xylose isomerase-like TIM barrel domain-containing protein</fullName>
    </recommendedName>
</protein>
<reference evidence="2 3" key="1">
    <citation type="submission" date="2016-08" db="EMBL/GenBank/DDBJ databases">
        <title>Whole genome sequence of Mesorhizobium sp. strain UASWS1009 isolated from industrial sewage.</title>
        <authorList>
            <person name="Crovadore J."/>
            <person name="Calmin G."/>
            <person name="Chablais R."/>
            <person name="Cochard B."/>
            <person name="Lefort F."/>
        </authorList>
    </citation>
    <scope>NUCLEOTIDE SEQUENCE [LARGE SCALE GENOMIC DNA]</scope>
    <source>
        <strain evidence="2 3">UASWS1009</strain>
    </source>
</reference>
<proteinExistence type="predicted"/>
<comment type="caution">
    <text evidence="2">The sequence shown here is derived from an EMBL/GenBank/DDBJ whole genome shotgun (WGS) entry which is preliminary data.</text>
</comment>
<evidence type="ECO:0000313" key="3">
    <source>
        <dbReference type="Proteomes" id="UP000094412"/>
    </source>
</evidence>
<dbReference type="PANTHER" id="PTHR12110">
    <property type="entry name" value="HYDROXYPYRUVATE ISOMERASE"/>
    <property type="match status" value="1"/>
</dbReference>
<dbReference type="InterPro" id="IPR036237">
    <property type="entry name" value="Xyl_isomerase-like_sf"/>
</dbReference>
<dbReference type="SUPFAM" id="SSF51658">
    <property type="entry name" value="Xylose isomerase-like"/>
    <property type="match status" value="1"/>
</dbReference>
<evidence type="ECO:0000313" key="2">
    <source>
        <dbReference type="EMBL" id="OCX18812.1"/>
    </source>
</evidence>
<dbReference type="Gene3D" id="3.20.20.150">
    <property type="entry name" value="Divalent-metal-dependent TIM barrel enzymes"/>
    <property type="match status" value="1"/>
</dbReference>
<feature type="domain" description="Xylose isomerase-like TIM barrel" evidence="1">
    <location>
        <begin position="29"/>
        <end position="261"/>
    </location>
</feature>
<dbReference type="STRING" id="1566387.QV13_11300"/>
<dbReference type="EMBL" id="MDEO01000031">
    <property type="protein sequence ID" value="OCX18812.1"/>
    <property type="molecule type" value="Genomic_DNA"/>
</dbReference>
<name>A0A1C2DVM5_9HYPH</name>
<gene>
    <name evidence="2" type="ORF">QV13_11300</name>
</gene>
<dbReference type="Proteomes" id="UP000094412">
    <property type="component" value="Unassembled WGS sequence"/>
</dbReference>
<organism evidence="2 3">
    <name type="scientific">Mesorhizobium hungaricum</name>
    <dbReference type="NCBI Taxonomy" id="1566387"/>
    <lineage>
        <taxon>Bacteria</taxon>
        <taxon>Pseudomonadati</taxon>
        <taxon>Pseudomonadota</taxon>
        <taxon>Alphaproteobacteria</taxon>
        <taxon>Hyphomicrobiales</taxon>
        <taxon>Phyllobacteriaceae</taxon>
        <taxon>Mesorhizobium</taxon>
    </lineage>
</organism>
<dbReference type="AlphaFoldDB" id="A0A1C2DVM5"/>
<accession>A0A1C2DVM5</accession>
<dbReference type="Pfam" id="PF01261">
    <property type="entry name" value="AP_endonuc_2"/>
    <property type="match status" value="1"/>
</dbReference>
<keyword evidence="3" id="KW-1185">Reference proteome</keyword>
<sequence>METSMSKTVNSYLMPFSNVAHLPLAEKFEATRIAGYDALSLMPYEVDQLEVAGISPKEVRRRADDAGMRILRLDPLNTWSRVWLPDNMDDAYIATVDTRQERVFALCAELGCRSISLNATFPLGSMPMDAIIEDYAKICAASARFDLDCSLEFIPLWGVPTLAMAWQVVEGAGAKNGGLVFDTWHCVRGKSNLADLRKIPGDKIHCVQLNDGPLELPAGVTIKDDCYDRKFPGDGQFPNVEIVRVLTETGGLNQVGAEVFSPMLKAMSAREVGEISRMSVEEVLRLALS</sequence>
<dbReference type="PANTHER" id="PTHR12110:SF48">
    <property type="entry name" value="BLL3656 PROTEIN"/>
    <property type="match status" value="1"/>
</dbReference>
<evidence type="ECO:0000259" key="1">
    <source>
        <dbReference type="Pfam" id="PF01261"/>
    </source>
</evidence>
<dbReference type="InterPro" id="IPR050312">
    <property type="entry name" value="IolE/XylAMocC-like"/>
</dbReference>